<proteinExistence type="predicted"/>
<evidence type="ECO:0000313" key="1">
    <source>
        <dbReference type="EMBL" id="KKN50730.1"/>
    </source>
</evidence>
<gene>
    <name evidence="1" type="ORF">LCGC14_0629920</name>
</gene>
<protein>
    <submittedName>
        <fullName evidence="1">Uncharacterized protein</fullName>
    </submittedName>
</protein>
<accession>A0A0F9R277</accession>
<dbReference type="EMBL" id="LAZR01001098">
    <property type="protein sequence ID" value="KKN50730.1"/>
    <property type="molecule type" value="Genomic_DNA"/>
</dbReference>
<comment type="caution">
    <text evidence="1">The sequence shown here is derived from an EMBL/GenBank/DDBJ whole genome shotgun (WGS) entry which is preliminary data.</text>
</comment>
<sequence>MPAIYQADTWCDSCADAIREQLNPNNLPIASENEYDSDEYPKWINKDEEADCPQHCGSHEKCLEAITLPDSTKIGALLSTSLTTQGVEYVTEAIADGGVMAEWWEKEFTEAGYDLT</sequence>
<name>A0A0F9R277_9ZZZZ</name>
<organism evidence="1">
    <name type="scientific">marine sediment metagenome</name>
    <dbReference type="NCBI Taxonomy" id="412755"/>
    <lineage>
        <taxon>unclassified sequences</taxon>
        <taxon>metagenomes</taxon>
        <taxon>ecological metagenomes</taxon>
    </lineage>
</organism>
<dbReference type="AlphaFoldDB" id="A0A0F9R277"/>
<reference evidence="1" key="1">
    <citation type="journal article" date="2015" name="Nature">
        <title>Complex archaea that bridge the gap between prokaryotes and eukaryotes.</title>
        <authorList>
            <person name="Spang A."/>
            <person name="Saw J.H."/>
            <person name="Jorgensen S.L."/>
            <person name="Zaremba-Niedzwiedzka K."/>
            <person name="Martijn J."/>
            <person name="Lind A.E."/>
            <person name="van Eijk R."/>
            <person name="Schleper C."/>
            <person name="Guy L."/>
            <person name="Ettema T.J."/>
        </authorList>
    </citation>
    <scope>NUCLEOTIDE SEQUENCE</scope>
</reference>